<accession>A0AAW7X7P1</accession>
<evidence type="ECO:0000313" key="2">
    <source>
        <dbReference type="Proteomes" id="UP001169760"/>
    </source>
</evidence>
<proteinExistence type="predicted"/>
<gene>
    <name evidence="1" type="ORF">Q4521_09690</name>
</gene>
<comment type="caution">
    <text evidence="1">The sequence shown here is derived from an EMBL/GenBank/DDBJ whole genome shotgun (WGS) entry which is preliminary data.</text>
</comment>
<dbReference type="Proteomes" id="UP001169760">
    <property type="component" value="Unassembled WGS sequence"/>
</dbReference>
<reference evidence="1" key="1">
    <citation type="submission" date="2023-07" db="EMBL/GenBank/DDBJ databases">
        <title>Genome content predicts the carbon catabolic preferences of heterotrophic bacteria.</title>
        <authorList>
            <person name="Gralka M."/>
        </authorList>
    </citation>
    <scope>NUCLEOTIDE SEQUENCE</scope>
    <source>
        <strain evidence="1">I3M17_2</strain>
    </source>
</reference>
<dbReference type="EMBL" id="JAUOPB010000006">
    <property type="protein sequence ID" value="MDO6422746.1"/>
    <property type="molecule type" value="Genomic_DNA"/>
</dbReference>
<protein>
    <submittedName>
        <fullName evidence="1">Uncharacterized protein</fullName>
    </submittedName>
</protein>
<sequence length="226" mass="26423">MDNIPKKFLSLVINKELRDIFYEYSEIAIDCILDDENMERIPIVSTLTKGGKVVLSFRDRIFIKKVGRFLSEAENINPALIEKYYAELESDDAKYKVGEALLTMLDRIDDEEKARIVGYFFTKRVQGELSESWFRIMTNAIEKIYITDIHTLRNGYKNPCILENQIGEIFVPYRIIDRKVKLISAFRNLQVDGESLGENDIKVEYSLSNLGRKFVKYLNEYSNKKF</sequence>
<evidence type="ECO:0000313" key="1">
    <source>
        <dbReference type="EMBL" id="MDO6422746.1"/>
    </source>
</evidence>
<organism evidence="1 2">
    <name type="scientific">Saccharophagus degradans</name>
    <dbReference type="NCBI Taxonomy" id="86304"/>
    <lineage>
        <taxon>Bacteria</taxon>
        <taxon>Pseudomonadati</taxon>
        <taxon>Pseudomonadota</taxon>
        <taxon>Gammaproteobacteria</taxon>
        <taxon>Cellvibrionales</taxon>
        <taxon>Cellvibrionaceae</taxon>
        <taxon>Saccharophagus</taxon>
    </lineage>
</organism>
<dbReference type="AlphaFoldDB" id="A0AAW7X7P1"/>
<dbReference type="RefSeq" id="WP_303492651.1">
    <property type="nucleotide sequence ID" value="NZ_JAUOPB010000006.1"/>
</dbReference>
<name>A0AAW7X7P1_9GAMM</name>